<evidence type="ECO:0000256" key="4">
    <source>
        <dbReference type="ARBA" id="ARBA00022741"/>
    </source>
</evidence>
<keyword evidence="11" id="KW-1185">Reference proteome</keyword>
<dbReference type="GO" id="GO:0005524">
    <property type="term" value="F:ATP binding"/>
    <property type="evidence" value="ECO:0007669"/>
    <property type="project" value="UniProtKB-UniRule"/>
</dbReference>
<evidence type="ECO:0000256" key="2">
    <source>
        <dbReference type="ARBA" id="ARBA00022527"/>
    </source>
</evidence>
<evidence type="ECO:0000256" key="5">
    <source>
        <dbReference type="ARBA" id="ARBA00022777"/>
    </source>
</evidence>
<gene>
    <name evidence="10" type="primary">pknB_22</name>
    <name evidence="10" type="ORF">Fuma_04945</name>
</gene>
<evidence type="ECO:0000256" key="8">
    <source>
        <dbReference type="SAM" id="MobiDB-lite"/>
    </source>
</evidence>
<dbReference type="InterPro" id="IPR011050">
    <property type="entry name" value="Pectin_lyase_fold/virulence"/>
</dbReference>
<feature type="region of interest" description="Disordered" evidence="8">
    <location>
        <begin position="1"/>
        <end position="41"/>
    </location>
</feature>
<evidence type="ECO:0000313" key="10">
    <source>
        <dbReference type="EMBL" id="APZ95289.1"/>
    </source>
</evidence>
<dbReference type="Proteomes" id="UP000187735">
    <property type="component" value="Chromosome"/>
</dbReference>
<feature type="binding site" evidence="7">
    <location>
        <position position="99"/>
    </location>
    <ligand>
        <name>ATP</name>
        <dbReference type="ChEBI" id="CHEBI:30616"/>
    </ligand>
</feature>
<dbReference type="FunFam" id="1.10.510.10:FF:000021">
    <property type="entry name" value="Serine/threonine protein kinase"/>
    <property type="match status" value="1"/>
</dbReference>
<keyword evidence="4 7" id="KW-0547">Nucleotide-binding</keyword>
<feature type="compositionally biased region" description="Polar residues" evidence="8">
    <location>
        <begin position="18"/>
        <end position="30"/>
    </location>
</feature>
<dbReference type="SMART" id="SM00220">
    <property type="entry name" value="S_TKc"/>
    <property type="match status" value="1"/>
</dbReference>
<dbReference type="InterPro" id="IPR012334">
    <property type="entry name" value="Pectin_lyas_fold"/>
</dbReference>
<dbReference type="Gene3D" id="1.10.510.10">
    <property type="entry name" value="Transferase(Phosphotransferase) domain 1"/>
    <property type="match status" value="1"/>
</dbReference>
<evidence type="ECO:0000256" key="6">
    <source>
        <dbReference type="ARBA" id="ARBA00022840"/>
    </source>
</evidence>
<evidence type="ECO:0000259" key="9">
    <source>
        <dbReference type="PROSITE" id="PS50011"/>
    </source>
</evidence>
<evidence type="ECO:0000313" key="11">
    <source>
        <dbReference type="Proteomes" id="UP000187735"/>
    </source>
</evidence>
<dbReference type="InterPro" id="IPR000719">
    <property type="entry name" value="Prot_kinase_dom"/>
</dbReference>
<dbReference type="OrthoDB" id="216567at2"/>
<dbReference type="Gene3D" id="3.30.200.20">
    <property type="entry name" value="Phosphorylase Kinase, domain 1"/>
    <property type="match status" value="1"/>
</dbReference>
<keyword evidence="5 10" id="KW-0418">Kinase</keyword>
<feature type="compositionally biased region" description="Polar residues" evidence="8">
    <location>
        <begin position="1"/>
        <end position="10"/>
    </location>
</feature>
<dbReference type="EC" id="2.7.11.1" evidence="1"/>
<dbReference type="RefSeq" id="WP_077026474.1">
    <property type="nucleotide sequence ID" value="NZ_CP017641.1"/>
</dbReference>
<dbReference type="PANTHER" id="PTHR43289:SF6">
    <property type="entry name" value="SERINE_THREONINE-PROTEIN KINASE NEKL-3"/>
    <property type="match status" value="1"/>
</dbReference>
<accession>A0A1P8WML2</accession>
<dbReference type="Pfam" id="PF00069">
    <property type="entry name" value="Pkinase"/>
    <property type="match status" value="1"/>
</dbReference>
<dbReference type="InterPro" id="IPR008271">
    <property type="entry name" value="Ser/Thr_kinase_AS"/>
</dbReference>
<dbReference type="EMBL" id="CP017641">
    <property type="protein sequence ID" value="APZ95289.1"/>
    <property type="molecule type" value="Genomic_DNA"/>
</dbReference>
<dbReference type="KEGG" id="fmr:Fuma_04945"/>
<dbReference type="CDD" id="cd14014">
    <property type="entry name" value="STKc_PknB_like"/>
    <property type="match status" value="1"/>
</dbReference>
<dbReference type="InterPro" id="IPR011009">
    <property type="entry name" value="Kinase-like_dom_sf"/>
</dbReference>
<dbReference type="GO" id="GO:0004674">
    <property type="term" value="F:protein serine/threonine kinase activity"/>
    <property type="evidence" value="ECO:0007669"/>
    <property type="project" value="UniProtKB-KW"/>
</dbReference>
<dbReference type="InterPro" id="IPR017441">
    <property type="entry name" value="Protein_kinase_ATP_BS"/>
</dbReference>
<feature type="domain" description="Protein kinase" evidence="9">
    <location>
        <begin position="70"/>
        <end position="332"/>
    </location>
</feature>
<protein>
    <recommendedName>
        <fullName evidence="1">non-specific serine/threonine protein kinase</fullName>
        <ecNumber evidence="1">2.7.11.1</ecNumber>
    </recommendedName>
</protein>
<dbReference type="PANTHER" id="PTHR43289">
    <property type="entry name" value="MITOGEN-ACTIVATED PROTEIN KINASE KINASE KINASE 20-RELATED"/>
    <property type="match status" value="1"/>
</dbReference>
<evidence type="ECO:0000256" key="7">
    <source>
        <dbReference type="PROSITE-ProRule" id="PRU10141"/>
    </source>
</evidence>
<evidence type="ECO:0000256" key="1">
    <source>
        <dbReference type="ARBA" id="ARBA00012513"/>
    </source>
</evidence>
<dbReference type="Gene3D" id="2.160.20.10">
    <property type="entry name" value="Single-stranded right-handed beta-helix, Pectin lyase-like"/>
    <property type="match status" value="1"/>
</dbReference>
<name>A0A1P8WML2_9PLAN</name>
<dbReference type="PROSITE" id="PS00107">
    <property type="entry name" value="PROTEIN_KINASE_ATP"/>
    <property type="match status" value="1"/>
</dbReference>
<keyword evidence="2" id="KW-0723">Serine/threonine-protein kinase</keyword>
<dbReference type="SUPFAM" id="SSF56112">
    <property type="entry name" value="Protein kinase-like (PK-like)"/>
    <property type="match status" value="1"/>
</dbReference>
<evidence type="ECO:0000256" key="3">
    <source>
        <dbReference type="ARBA" id="ARBA00022679"/>
    </source>
</evidence>
<proteinExistence type="predicted"/>
<feature type="region of interest" description="Disordered" evidence="8">
    <location>
        <begin position="383"/>
        <end position="411"/>
    </location>
</feature>
<dbReference type="PROSITE" id="PS00108">
    <property type="entry name" value="PROTEIN_KINASE_ST"/>
    <property type="match status" value="1"/>
</dbReference>
<dbReference type="STRING" id="1891926.Fuma_04945"/>
<dbReference type="SUPFAM" id="SSF51126">
    <property type="entry name" value="Pectin lyase-like"/>
    <property type="match status" value="1"/>
</dbReference>
<dbReference type="PROSITE" id="PS50011">
    <property type="entry name" value="PROTEIN_KINASE_DOM"/>
    <property type="match status" value="1"/>
</dbReference>
<keyword evidence="6 7" id="KW-0067">ATP-binding</keyword>
<sequence length="756" mass="80985">MTEPTSSVSPSDHEDSQSTEGISKNPSGSEPTVVKPPGARVPYPERETLVLGLPLSPSSHKGAIGRLGEYDVLNHIGRGGMGLVVRAFDGQLHRNVAIKVMSPDLLASDSARERFFREARAAAGISHPNVVTIHAVSQAFGKPFLVMEFIDGKTLHARIKDDAPLKVVDLLRISSQVAQGLAAAHRHGVIHRDIKPANILLEDGIERVKISDFGLARLAMERSDLTSLGNVVGTPSFMSPEQVEGKDLDHRSDLFSLGCVMYAMVVGQSPFRANNAIATGRRVVSERHPSIADAGGKLPRELADVIDRLLEKNPEDRFQTADEVADLLTRYLARENQKPSTGDDSTRALPQKYGPQKSRWSLVLGAVVVATAALLAVMFGPKTSQKGTEPTFEQADSSNSPGGVAATVHNGPTGNSFLSDGVLTVAADGSAEYTDITTALHAARPGIRISITDSSTYKGPLLISGPHVQNITIEAPQGAALMADDHQSVIRVLNTAHLVISGFRIDTDVFQHAVEAMGACPGMHVHDCQFHSLKPRDSPIAVVYLHDGFAGTPEDPVRLEKLDIRCGGVGIVVGGAEDTACAQSLRIDNCRIQGTTDYGIPIVMQAKVADIGIRRNLMTTGTTGVSVAIEMAENCQDIVIAENTFHNLATPLMLALPPDVSTFRIRSNLFVAADRVTTATGSVYDYANWFDGNWWEPGFDCDDAQAALIATVKPSLPFVSRDPDRKEFLVPEATGADQMPGHLMATPEVSSADEAR</sequence>
<reference evidence="10 11" key="1">
    <citation type="journal article" date="2016" name="Front. Microbiol.">
        <title>Fuerstia marisgermanicae gen. nov., sp. nov., an Unusual Member of the Phylum Planctomycetes from the German Wadden Sea.</title>
        <authorList>
            <person name="Kohn T."/>
            <person name="Heuer A."/>
            <person name="Jogler M."/>
            <person name="Vollmers J."/>
            <person name="Boedeker C."/>
            <person name="Bunk B."/>
            <person name="Rast P."/>
            <person name="Borchert D."/>
            <person name="Glockner I."/>
            <person name="Freese H.M."/>
            <person name="Klenk H.P."/>
            <person name="Overmann J."/>
            <person name="Kaster A.K."/>
            <person name="Rohde M."/>
            <person name="Wiegand S."/>
            <person name="Jogler C."/>
        </authorList>
    </citation>
    <scope>NUCLEOTIDE SEQUENCE [LARGE SCALE GENOMIC DNA]</scope>
    <source>
        <strain evidence="10 11">NH11</strain>
    </source>
</reference>
<feature type="region of interest" description="Disordered" evidence="8">
    <location>
        <begin position="732"/>
        <end position="756"/>
    </location>
</feature>
<organism evidence="10 11">
    <name type="scientific">Fuerstiella marisgermanici</name>
    <dbReference type="NCBI Taxonomy" id="1891926"/>
    <lineage>
        <taxon>Bacteria</taxon>
        <taxon>Pseudomonadati</taxon>
        <taxon>Planctomycetota</taxon>
        <taxon>Planctomycetia</taxon>
        <taxon>Planctomycetales</taxon>
        <taxon>Planctomycetaceae</taxon>
        <taxon>Fuerstiella</taxon>
    </lineage>
</organism>
<dbReference type="AlphaFoldDB" id="A0A1P8WML2"/>
<keyword evidence="3 10" id="KW-0808">Transferase</keyword>